<dbReference type="EMBL" id="JANKHO010004025">
    <property type="protein sequence ID" value="KAJ3479330.1"/>
    <property type="molecule type" value="Genomic_DNA"/>
</dbReference>
<evidence type="ECO:0000313" key="2">
    <source>
        <dbReference type="EMBL" id="KAJ3479330.1"/>
    </source>
</evidence>
<name>A0A9W8JQP4_9AGAR</name>
<proteinExistence type="predicted"/>
<evidence type="ECO:0000256" key="1">
    <source>
        <dbReference type="SAM" id="MobiDB-lite"/>
    </source>
</evidence>
<sequence length="160" mass="17536">MRENEASVLHHRLSISNLRRLVRLRERDLSIAHSLHRQVKVLYESSEACSWEISEILVEITTQEPVGDFGRAYLTNPALEDDLRLRIAALVDAEVGQVEDGSGTSLHALEQVLPRSTVPGAPDPFTSTSTAGPSHLQESQDVDAAPQDDDDGEQSPEEGS</sequence>
<feature type="compositionally biased region" description="Polar residues" evidence="1">
    <location>
        <begin position="125"/>
        <end position="139"/>
    </location>
</feature>
<comment type="caution">
    <text evidence="2">The sequence shown here is derived from an EMBL/GenBank/DDBJ whole genome shotgun (WGS) entry which is preliminary data.</text>
</comment>
<reference evidence="2" key="1">
    <citation type="submission" date="2022-07" db="EMBL/GenBank/DDBJ databases">
        <title>Genome Sequence of Agrocybe chaxingu.</title>
        <authorList>
            <person name="Buettner E."/>
        </authorList>
    </citation>
    <scope>NUCLEOTIDE SEQUENCE</scope>
    <source>
        <strain evidence="2">MP-N11</strain>
    </source>
</reference>
<gene>
    <name evidence="2" type="ORF">NLJ89_g12335</name>
</gene>
<accession>A0A9W8JQP4</accession>
<dbReference type="Proteomes" id="UP001148786">
    <property type="component" value="Unassembled WGS sequence"/>
</dbReference>
<evidence type="ECO:0000313" key="3">
    <source>
        <dbReference type="Proteomes" id="UP001148786"/>
    </source>
</evidence>
<protein>
    <submittedName>
        <fullName evidence="2">Uncharacterized protein</fullName>
    </submittedName>
</protein>
<dbReference type="AlphaFoldDB" id="A0A9W8JQP4"/>
<keyword evidence="3" id="KW-1185">Reference proteome</keyword>
<feature type="compositionally biased region" description="Acidic residues" evidence="1">
    <location>
        <begin position="146"/>
        <end position="160"/>
    </location>
</feature>
<feature type="region of interest" description="Disordered" evidence="1">
    <location>
        <begin position="114"/>
        <end position="160"/>
    </location>
</feature>
<organism evidence="2 3">
    <name type="scientific">Agrocybe chaxingu</name>
    <dbReference type="NCBI Taxonomy" id="84603"/>
    <lineage>
        <taxon>Eukaryota</taxon>
        <taxon>Fungi</taxon>
        <taxon>Dikarya</taxon>
        <taxon>Basidiomycota</taxon>
        <taxon>Agaricomycotina</taxon>
        <taxon>Agaricomycetes</taxon>
        <taxon>Agaricomycetidae</taxon>
        <taxon>Agaricales</taxon>
        <taxon>Agaricineae</taxon>
        <taxon>Strophariaceae</taxon>
        <taxon>Agrocybe</taxon>
    </lineage>
</organism>